<dbReference type="Proteomes" id="UP000243468">
    <property type="component" value="Unassembled WGS sequence"/>
</dbReference>
<reference evidence="2" key="1">
    <citation type="submission" date="2016-09" db="EMBL/GenBank/DDBJ databases">
        <authorList>
            <person name="Varghese N."/>
            <person name="Submissions S."/>
        </authorList>
    </citation>
    <scope>NUCLEOTIDE SEQUENCE [LARGE SCALE GENOMIC DNA]</scope>
    <source>
        <strain evidence="2">ANC 4667</strain>
    </source>
</reference>
<organism evidence="1 2">
    <name type="scientific">Acinetobacter kookii</name>
    <dbReference type="NCBI Taxonomy" id="1226327"/>
    <lineage>
        <taxon>Bacteria</taxon>
        <taxon>Pseudomonadati</taxon>
        <taxon>Pseudomonadota</taxon>
        <taxon>Gammaproteobacteria</taxon>
        <taxon>Moraxellales</taxon>
        <taxon>Moraxellaceae</taxon>
        <taxon>Acinetobacter</taxon>
    </lineage>
</organism>
<accession>A0A1G6NDP5</accession>
<dbReference type="STRING" id="1226327.SAMN05421732_11035"/>
<dbReference type="AlphaFoldDB" id="A0A1G6NDP5"/>
<proteinExistence type="predicted"/>
<name>A0A1G6NDP5_9GAMM</name>
<evidence type="ECO:0000313" key="2">
    <source>
        <dbReference type="Proteomes" id="UP000243468"/>
    </source>
</evidence>
<keyword evidence="2" id="KW-1185">Reference proteome</keyword>
<gene>
    <name evidence="1" type="ORF">SAMN05421732_11035</name>
</gene>
<protein>
    <submittedName>
        <fullName evidence="1">Uncharacterized protein</fullName>
    </submittedName>
</protein>
<sequence length="228" mass="27313">MILFEKDPTLEWGFIYDIEMNSEEFKRQLINSETNDERSDFCRKLVLHGTPFIFYGKEHEYYEFRKKIANHFKVSFHEVYITGSAKLGFSPYKNKEFDLDSDIDVAIISEKLFEEIMWKVNKFQLDYRGARKTPHQSEVRQYHDFLEYTALGWIRPDKLPISFQMKELKDQWFQFFNSLSYGRSEVGNYKVSAGVFKTYQHFESYIISGLTQLRNQIKLQSFNNDKSN</sequence>
<evidence type="ECO:0000313" key="1">
    <source>
        <dbReference type="EMBL" id="SDC65902.1"/>
    </source>
</evidence>
<dbReference type="EMBL" id="FMYO01000010">
    <property type="protein sequence ID" value="SDC65902.1"/>
    <property type="molecule type" value="Genomic_DNA"/>
</dbReference>